<dbReference type="EMBL" id="LCFK01000035">
    <property type="protein sequence ID" value="KKS92798.1"/>
    <property type="molecule type" value="Genomic_DNA"/>
</dbReference>
<dbReference type="AlphaFoldDB" id="A0A0G1G1G1"/>
<dbReference type="GO" id="GO:0005506">
    <property type="term" value="F:iron ion binding"/>
    <property type="evidence" value="ECO:0007669"/>
    <property type="project" value="InterPro"/>
</dbReference>
<gene>
    <name evidence="8" type="ORF">UV68_C0035G0008</name>
</gene>
<dbReference type="Gene3D" id="3.90.380.10">
    <property type="entry name" value="Naphthalene 1,2-dioxygenase Alpha Subunit, Chain A, domain 1"/>
    <property type="match status" value="2"/>
</dbReference>
<keyword evidence="2" id="KW-0001">2Fe-2S</keyword>
<protein>
    <submittedName>
        <fullName evidence="8">Rieske (2Fe-2S) domain protein</fullName>
    </submittedName>
</protein>
<dbReference type="Pfam" id="PF00355">
    <property type="entry name" value="Rieske"/>
    <property type="match status" value="1"/>
</dbReference>
<dbReference type="SUPFAM" id="SSF50022">
    <property type="entry name" value="ISP domain"/>
    <property type="match status" value="1"/>
</dbReference>
<evidence type="ECO:0000256" key="3">
    <source>
        <dbReference type="ARBA" id="ARBA00022723"/>
    </source>
</evidence>
<dbReference type="CDD" id="cd03469">
    <property type="entry name" value="Rieske_RO_Alpha_N"/>
    <property type="match status" value="1"/>
</dbReference>
<keyword evidence="5" id="KW-0408">Iron</keyword>
<proteinExistence type="predicted"/>
<evidence type="ECO:0000256" key="5">
    <source>
        <dbReference type="ARBA" id="ARBA00023004"/>
    </source>
</evidence>
<evidence type="ECO:0000313" key="8">
    <source>
        <dbReference type="EMBL" id="KKS92798.1"/>
    </source>
</evidence>
<keyword evidence="4" id="KW-0560">Oxidoreductase</keyword>
<accession>A0A0G1G1G1</accession>
<dbReference type="Pfam" id="PF00848">
    <property type="entry name" value="Ring_hydroxyl_A"/>
    <property type="match status" value="1"/>
</dbReference>
<evidence type="ECO:0000256" key="2">
    <source>
        <dbReference type="ARBA" id="ARBA00022714"/>
    </source>
</evidence>
<dbReference type="PANTHER" id="PTHR43756:SF5">
    <property type="entry name" value="CHOLINE MONOOXYGENASE, CHLOROPLASTIC"/>
    <property type="match status" value="1"/>
</dbReference>
<reference evidence="8 9" key="1">
    <citation type="journal article" date="2015" name="Nature">
        <title>rRNA introns, odd ribosomes, and small enigmatic genomes across a large radiation of phyla.</title>
        <authorList>
            <person name="Brown C.T."/>
            <person name="Hug L.A."/>
            <person name="Thomas B.C."/>
            <person name="Sharon I."/>
            <person name="Castelle C.J."/>
            <person name="Singh A."/>
            <person name="Wilkins M.J."/>
            <person name="Williams K.H."/>
            <person name="Banfield J.F."/>
        </authorList>
    </citation>
    <scope>NUCLEOTIDE SEQUENCE [LARGE SCALE GENOMIC DNA]</scope>
</reference>
<dbReference type="PANTHER" id="PTHR43756">
    <property type="entry name" value="CHOLINE MONOOXYGENASE, CHLOROPLASTIC"/>
    <property type="match status" value="1"/>
</dbReference>
<evidence type="ECO:0000256" key="4">
    <source>
        <dbReference type="ARBA" id="ARBA00023002"/>
    </source>
</evidence>
<sequence>MVKAKTLPGEYYTEESVLKVEKVKIFDNFWTCVGHVSSIPNAGEYFLVDWQKTNLIVLRTVKNKILAFHNSCRHRGTRLCSTQDGSLGKTIVCKYHGWNYRLDGRLNGAPGMERDDGFDFRENGLILVPVHVWEGFIFVSLAQNPPVFSKTYAPILHRFEQWKVGGLQRVFKERYLVKANWKLIIQNFSECLHCPTAHHRLNRLIKYTSSENDLAEGPFLGGFMKIINGESVTTTGRMCALPVGNLDRNNMGKGWYYSFLNNLLINKHPDYIMYHMLFPQSAGETLVVSEWLFNPDSLLMPDFRPEEAHEIWGVTNREDWHLSEISQLGIQSDGYRPGYYTASESLLAAFDEEYLRLMNK</sequence>
<name>A0A0G1G1G1_9BACT</name>
<evidence type="ECO:0000256" key="6">
    <source>
        <dbReference type="ARBA" id="ARBA00023014"/>
    </source>
</evidence>
<dbReference type="Gene3D" id="2.102.10.10">
    <property type="entry name" value="Rieske [2Fe-2S] iron-sulphur domain"/>
    <property type="match status" value="1"/>
</dbReference>
<keyword evidence="6" id="KW-0411">Iron-sulfur</keyword>
<evidence type="ECO:0000313" key="9">
    <source>
        <dbReference type="Proteomes" id="UP000033980"/>
    </source>
</evidence>
<comment type="caution">
    <text evidence="8">The sequence shown here is derived from an EMBL/GenBank/DDBJ whole genome shotgun (WGS) entry which is preliminary data.</text>
</comment>
<dbReference type="GO" id="GO:0016491">
    <property type="term" value="F:oxidoreductase activity"/>
    <property type="evidence" value="ECO:0007669"/>
    <property type="project" value="UniProtKB-KW"/>
</dbReference>
<dbReference type="GO" id="GO:0051537">
    <property type="term" value="F:2 iron, 2 sulfur cluster binding"/>
    <property type="evidence" value="ECO:0007669"/>
    <property type="project" value="UniProtKB-KW"/>
</dbReference>
<organism evidence="8 9">
    <name type="scientific">Candidatus Collierbacteria bacterium GW2011_GWC2_43_12</name>
    <dbReference type="NCBI Taxonomy" id="1618390"/>
    <lineage>
        <taxon>Bacteria</taxon>
        <taxon>Candidatus Collieribacteriota</taxon>
    </lineage>
</organism>
<dbReference type="PRINTS" id="PR00090">
    <property type="entry name" value="RNGDIOXGNASE"/>
</dbReference>
<dbReference type="InterPro" id="IPR036922">
    <property type="entry name" value="Rieske_2Fe-2S_sf"/>
</dbReference>
<dbReference type="Proteomes" id="UP000033980">
    <property type="component" value="Unassembled WGS sequence"/>
</dbReference>
<comment type="cofactor">
    <cofactor evidence="1">
        <name>Fe cation</name>
        <dbReference type="ChEBI" id="CHEBI:24875"/>
    </cofactor>
</comment>
<dbReference type="InterPro" id="IPR015879">
    <property type="entry name" value="Ring_hydroxy_dOase_asu_C_dom"/>
</dbReference>
<dbReference type="InterPro" id="IPR001663">
    <property type="entry name" value="Rng_hydr_dOase-A"/>
</dbReference>
<dbReference type="SUPFAM" id="SSF55961">
    <property type="entry name" value="Bet v1-like"/>
    <property type="match status" value="1"/>
</dbReference>
<evidence type="ECO:0000259" key="7">
    <source>
        <dbReference type="PROSITE" id="PS51296"/>
    </source>
</evidence>
<evidence type="ECO:0000256" key="1">
    <source>
        <dbReference type="ARBA" id="ARBA00001962"/>
    </source>
</evidence>
<keyword evidence="3" id="KW-0479">Metal-binding</keyword>
<dbReference type="InterPro" id="IPR017941">
    <property type="entry name" value="Rieske_2Fe-2S"/>
</dbReference>
<dbReference type="PROSITE" id="PS51296">
    <property type="entry name" value="RIESKE"/>
    <property type="match status" value="1"/>
</dbReference>
<feature type="domain" description="Rieske" evidence="7">
    <location>
        <begin position="30"/>
        <end position="139"/>
    </location>
</feature>